<dbReference type="RefSeq" id="WP_069665509.1">
    <property type="nucleotide sequence ID" value="NZ_CM004621.1"/>
</dbReference>
<keyword evidence="10" id="KW-1185">Reference proteome</keyword>
<dbReference type="GeneID" id="78074022"/>
<dbReference type="Proteomes" id="UP001150001">
    <property type="component" value="Unassembled WGS sequence"/>
</dbReference>
<keyword evidence="4" id="KW-0963">Cytoplasm</keyword>
<comment type="subcellular location">
    <subcellularLocation>
        <location evidence="1">Cytoplasm</location>
    </subcellularLocation>
</comment>
<evidence type="ECO:0000256" key="3">
    <source>
        <dbReference type="ARBA" id="ARBA00020541"/>
    </source>
</evidence>
<gene>
    <name evidence="8" type="ORF">AZ468_25005</name>
    <name evidence="7" type="ORF">OPW20_19845</name>
</gene>
<proteinExistence type="inferred from homology"/>
<evidence type="ECO:0000313" key="9">
    <source>
        <dbReference type="Proteomes" id="UP000094761"/>
    </source>
</evidence>
<accession>A0A178J3J7</accession>
<evidence type="ECO:0000313" key="7">
    <source>
        <dbReference type="EMBL" id="MDC5742330.1"/>
    </source>
</evidence>
<evidence type="ECO:0000256" key="2">
    <source>
        <dbReference type="ARBA" id="ARBA00007183"/>
    </source>
</evidence>
<evidence type="ECO:0000313" key="8">
    <source>
        <dbReference type="EMBL" id="OAM96633.1"/>
    </source>
</evidence>
<comment type="similarity">
    <text evidence="2">Belongs to the TraY family.</text>
</comment>
<geneLocation type="plasmid" evidence="8 9">
    <name>p57_like</name>
</geneLocation>
<dbReference type="EMBL" id="LUAX01000009">
    <property type="protein sequence ID" value="OAM96633.1"/>
    <property type="molecule type" value="Genomic_DNA"/>
</dbReference>
<dbReference type="GO" id="GO:0003677">
    <property type="term" value="F:DNA binding"/>
    <property type="evidence" value="ECO:0007669"/>
    <property type="project" value="UniProtKB-KW"/>
</dbReference>
<evidence type="ECO:0000256" key="6">
    <source>
        <dbReference type="ARBA" id="ARBA00023125"/>
    </source>
</evidence>
<dbReference type="EMBL" id="JAPFIT010000022">
    <property type="protein sequence ID" value="MDC5742330.1"/>
    <property type="molecule type" value="Genomic_DNA"/>
</dbReference>
<evidence type="ECO:0000256" key="4">
    <source>
        <dbReference type="ARBA" id="ARBA00022490"/>
    </source>
</evidence>
<reference evidence="8 9" key="1">
    <citation type="submission" date="2016-03" db="EMBL/GenBank/DDBJ databases">
        <title>Draft genome sequence of the Vibrio tubiashii subs. europaeus.</title>
        <authorList>
            <person name="Spinard E."/>
            <person name="Dubert J."/>
            <person name="Nelson D.R."/>
            <person name="Barja J.L."/>
        </authorList>
    </citation>
    <scope>NUCLEOTIDE SEQUENCE [LARGE SCALE GENOMIC DNA]</scope>
    <source>
        <strain evidence="9">PP-638</strain>
        <strain evidence="8">PP2-638</strain>
        <plasmid evidence="8">p57_like</plasmid>
        <plasmid evidence="9">Plasmid p57_like</plasmid>
    </source>
</reference>
<dbReference type="InterPro" id="IPR008876">
    <property type="entry name" value="TraY"/>
</dbReference>
<sequence>MTKKQTVSINFELDPNANAGLKRDSRRHGRSKKQEARCVLNAWYLMPEVERKKWMQQVNLSAD</sequence>
<keyword evidence="5" id="KW-0184">Conjugation</keyword>
<protein>
    <recommendedName>
        <fullName evidence="3">Relaxosome protein TraY</fullName>
    </recommendedName>
</protein>
<dbReference type="AlphaFoldDB" id="A0A178J3J7"/>
<evidence type="ECO:0000313" key="10">
    <source>
        <dbReference type="Proteomes" id="UP001150001"/>
    </source>
</evidence>
<comment type="caution">
    <text evidence="8">The sequence shown here is derived from an EMBL/GenBank/DDBJ whole genome shotgun (WGS) entry which is preliminary data.</text>
</comment>
<evidence type="ECO:0000256" key="1">
    <source>
        <dbReference type="ARBA" id="ARBA00004496"/>
    </source>
</evidence>
<evidence type="ECO:0000256" key="5">
    <source>
        <dbReference type="ARBA" id="ARBA00022971"/>
    </source>
</evidence>
<reference evidence="7" key="2">
    <citation type="submission" date="2022-11" db="EMBL/GenBank/DDBJ databases">
        <title>Role of the vibriolysin VemA secreted by the emergent pathogen Vibrio europaeus in the colonization of Manila clam mucus.</title>
        <authorList>
            <person name="Martinez C."/>
            <person name="Rodriguez S."/>
            <person name="Vences A."/>
            <person name="Barja J.L."/>
            <person name="Toranzo A.E."/>
            <person name="Dubert J."/>
        </authorList>
    </citation>
    <scope>NUCLEOTIDE SEQUENCE</scope>
    <source>
        <strain evidence="7">3454</strain>
    </source>
</reference>
<keyword evidence="6" id="KW-0238">DNA-binding</keyword>
<dbReference type="GO" id="GO:0005737">
    <property type="term" value="C:cytoplasm"/>
    <property type="evidence" value="ECO:0007669"/>
    <property type="project" value="UniProtKB-SubCell"/>
</dbReference>
<keyword evidence="8" id="KW-0614">Plasmid</keyword>
<dbReference type="Pfam" id="PF05509">
    <property type="entry name" value="TraY"/>
    <property type="match status" value="1"/>
</dbReference>
<name>A0A178J3J7_9VIBR</name>
<dbReference type="Proteomes" id="UP000094761">
    <property type="component" value="Plasmid p57_like"/>
</dbReference>
<organism evidence="8 9">
    <name type="scientific">Vibrio europaeus</name>
    <dbReference type="NCBI Taxonomy" id="300876"/>
    <lineage>
        <taxon>Bacteria</taxon>
        <taxon>Pseudomonadati</taxon>
        <taxon>Pseudomonadota</taxon>
        <taxon>Gammaproteobacteria</taxon>
        <taxon>Vibrionales</taxon>
        <taxon>Vibrionaceae</taxon>
        <taxon>Vibrio</taxon>
        <taxon>Vibrio oreintalis group</taxon>
    </lineage>
</organism>